<feature type="transmembrane region" description="Helical" evidence="2">
    <location>
        <begin position="29"/>
        <end position="48"/>
    </location>
</feature>
<keyword evidence="2" id="KW-0472">Membrane</keyword>
<dbReference type="SUPFAM" id="SSF81321">
    <property type="entry name" value="Family A G protein-coupled receptor-like"/>
    <property type="match status" value="1"/>
</dbReference>
<dbReference type="AlphaFoldDB" id="A0A914R9D0"/>
<reference evidence="4" key="1">
    <citation type="submission" date="2022-11" db="UniProtKB">
        <authorList>
            <consortium name="WormBaseParasite"/>
        </authorList>
    </citation>
    <scope>IDENTIFICATION</scope>
</reference>
<keyword evidence="2" id="KW-0812">Transmembrane</keyword>
<feature type="region of interest" description="Disordered" evidence="1">
    <location>
        <begin position="152"/>
        <end position="180"/>
    </location>
</feature>
<dbReference type="InterPro" id="IPR019428">
    <property type="entry name" value="7TM_GPCR_serpentine_rcpt_Str"/>
</dbReference>
<feature type="transmembrane region" description="Helical" evidence="2">
    <location>
        <begin position="76"/>
        <end position="100"/>
    </location>
</feature>
<name>A0A914R9D0_9BILA</name>
<dbReference type="Gene3D" id="1.20.1070.10">
    <property type="entry name" value="Rhodopsin 7-helix transmembrane proteins"/>
    <property type="match status" value="1"/>
</dbReference>
<organism evidence="3 4">
    <name type="scientific">Panagrolaimus davidi</name>
    <dbReference type="NCBI Taxonomy" id="227884"/>
    <lineage>
        <taxon>Eukaryota</taxon>
        <taxon>Metazoa</taxon>
        <taxon>Ecdysozoa</taxon>
        <taxon>Nematoda</taxon>
        <taxon>Chromadorea</taxon>
        <taxon>Rhabditida</taxon>
        <taxon>Tylenchina</taxon>
        <taxon>Panagrolaimomorpha</taxon>
        <taxon>Panagrolaimoidea</taxon>
        <taxon>Panagrolaimidae</taxon>
        <taxon>Panagrolaimus</taxon>
    </lineage>
</organism>
<keyword evidence="3" id="KW-1185">Reference proteome</keyword>
<evidence type="ECO:0000313" key="3">
    <source>
        <dbReference type="Proteomes" id="UP000887578"/>
    </source>
</evidence>
<evidence type="ECO:0000256" key="2">
    <source>
        <dbReference type="SAM" id="Phobius"/>
    </source>
</evidence>
<accession>A0A914R9D0</accession>
<dbReference type="Proteomes" id="UP000887578">
    <property type="component" value="Unplaced"/>
</dbReference>
<dbReference type="PANTHER" id="PTHR22943">
    <property type="entry name" value="7-TRANSMEMBRANE DOMAIN RECEPTOR C.ELEGANS"/>
    <property type="match status" value="1"/>
</dbReference>
<feature type="compositionally biased region" description="Polar residues" evidence="1">
    <location>
        <begin position="152"/>
        <end position="163"/>
    </location>
</feature>
<protein>
    <submittedName>
        <fullName evidence="4">Uncharacterized protein</fullName>
    </submittedName>
</protein>
<sequence>MTKFWLDEYKDGPIFIATSAGDIRLITTYVMMSFASCFSYLLVSIFYIKISKHMKLNEFHMSKRTMILNNQLQKTLIVQTIGPFITGNLPCCILVVMNLFSLENHYISLGCCFLLSWASIINPIAAIIIITPYRNKVKQLLRIKNNQIQPTSTNENYEVNETDNVPPGTANPKSSETKEANEQIFVIEA</sequence>
<keyword evidence="2" id="KW-1133">Transmembrane helix</keyword>
<evidence type="ECO:0000256" key="1">
    <source>
        <dbReference type="SAM" id="MobiDB-lite"/>
    </source>
</evidence>
<evidence type="ECO:0000313" key="4">
    <source>
        <dbReference type="WBParaSite" id="PDA_v2.g8208.t1"/>
    </source>
</evidence>
<dbReference type="WBParaSite" id="PDA_v2.g8208.t1">
    <property type="protein sequence ID" value="PDA_v2.g8208.t1"/>
    <property type="gene ID" value="PDA_v2.g8208"/>
</dbReference>
<dbReference type="Pfam" id="PF10326">
    <property type="entry name" value="7TM_GPCR_Str"/>
    <property type="match status" value="1"/>
</dbReference>
<dbReference type="PANTHER" id="PTHR22943:SF248">
    <property type="entry name" value="SEVEN TM RECEPTOR"/>
    <property type="match status" value="1"/>
</dbReference>
<feature type="transmembrane region" description="Helical" evidence="2">
    <location>
        <begin position="106"/>
        <end position="133"/>
    </location>
</feature>
<proteinExistence type="predicted"/>